<feature type="non-terminal residue" evidence="1">
    <location>
        <position position="77"/>
    </location>
</feature>
<accession>A0A8X6LNI0</accession>
<proteinExistence type="predicted"/>
<protein>
    <submittedName>
        <fullName evidence="1">Uncharacterized protein</fullName>
    </submittedName>
</protein>
<dbReference type="EMBL" id="BMAO01027366">
    <property type="protein sequence ID" value="GFR16270.1"/>
    <property type="molecule type" value="Genomic_DNA"/>
</dbReference>
<organism evidence="1 2">
    <name type="scientific">Trichonephila clavata</name>
    <name type="common">Joro spider</name>
    <name type="synonym">Nephila clavata</name>
    <dbReference type="NCBI Taxonomy" id="2740835"/>
    <lineage>
        <taxon>Eukaryota</taxon>
        <taxon>Metazoa</taxon>
        <taxon>Ecdysozoa</taxon>
        <taxon>Arthropoda</taxon>
        <taxon>Chelicerata</taxon>
        <taxon>Arachnida</taxon>
        <taxon>Araneae</taxon>
        <taxon>Araneomorphae</taxon>
        <taxon>Entelegynae</taxon>
        <taxon>Araneoidea</taxon>
        <taxon>Nephilidae</taxon>
        <taxon>Trichonephila</taxon>
    </lineage>
</organism>
<gene>
    <name evidence="1" type="primary">AVEN_111355_1</name>
    <name evidence="1" type="ORF">TNCT_460651</name>
</gene>
<reference evidence="1" key="1">
    <citation type="submission" date="2020-07" db="EMBL/GenBank/DDBJ databases">
        <title>Multicomponent nature underlies the extraordinary mechanical properties of spider dragline silk.</title>
        <authorList>
            <person name="Kono N."/>
            <person name="Nakamura H."/>
            <person name="Mori M."/>
            <person name="Yoshida Y."/>
            <person name="Ohtoshi R."/>
            <person name="Malay A.D."/>
            <person name="Moran D.A.P."/>
            <person name="Tomita M."/>
            <person name="Numata K."/>
            <person name="Arakawa K."/>
        </authorList>
    </citation>
    <scope>NUCLEOTIDE SEQUENCE</scope>
</reference>
<sequence length="77" mass="8967">MCALGSLQLTAEQRNSRMALSLSHLQRYHEEESGFLPRKLVVKRCQHFEPETKRQNKLWKLETLPPPKKSKAIHISS</sequence>
<name>A0A8X6LNI0_TRICU</name>
<dbReference type="Proteomes" id="UP000887116">
    <property type="component" value="Unassembled WGS sequence"/>
</dbReference>
<dbReference type="AlphaFoldDB" id="A0A8X6LNI0"/>
<evidence type="ECO:0000313" key="1">
    <source>
        <dbReference type="EMBL" id="GFR16270.1"/>
    </source>
</evidence>
<comment type="caution">
    <text evidence="1">The sequence shown here is derived from an EMBL/GenBank/DDBJ whole genome shotgun (WGS) entry which is preliminary data.</text>
</comment>
<keyword evidence="2" id="KW-1185">Reference proteome</keyword>
<evidence type="ECO:0000313" key="2">
    <source>
        <dbReference type="Proteomes" id="UP000887116"/>
    </source>
</evidence>